<dbReference type="AlphaFoldDB" id="A0AB34IBC7"/>
<feature type="region of interest" description="Disordered" evidence="1">
    <location>
        <begin position="1"/>
        <end position="38"/>
    </location>
</feature>
<evidence type="ECO:0008006" key="4">
    <source>
        <dbReference type="Google" id="ProtNLM"/>
    </source>
</evidence>
<dbReference type="EMBL" id="JBGBPQ010000032">
    <property type="protein sequence ID" value="KAL1495495.1"/>
    <property type="molecule type" value="Genomic_DNA"/>
</dbReference>
<name>A0AB34IBC7_PRYPA</name>
<dbReference type="Proteomes" id="UP001515480">
    <property type="component" value="Unassembled WGS sequence"/>
</dbReference>
<sequence length="324" mass="34810">MSQGSSSSWATPVRGVRFSTDSEGGRHMTASPLTRTPSCVSNGRSKHNLAISPASCAVLPHTITPQTGPTTHSPGSFSLGRTKQFGAASPAKEVHGSAQCPTANVRSWNAQLTAWKQQSSQLRQDAEKMLATMPSHCRIGASTTITTTANDSSDLWVYRHLLFHEGLFAETSDKAAMSLKLTFENVEKTDVLIKFSVFDETMPYSVSLLREAIRSSPSPSVVSMSATCLVLELSTAIPGSIHPDEEKLATERARLPHDAQHLVSLRPSSSNSRLALAFTADIRAPFGHHGVVVGRLQNGFDFLEGVAGAALKLEDIHARFSTSD</sequence>
<evidence type="ECO:0000313" key="3">
    <source>
        <dbReference type="Proteomes" id="UP001515480"/>
    </source>
</evidence>
<accession>A0AB34IBC7</accession>
<feature type="compositionally biased region" description="Polar residues" evidence="1">
    <location>
        <begin position="65"/>
        <end position="81"/>
    </location>
</feature>
<gene>
    <name evidence="2" type="ORF">AB1Y20_016860</name>
</gene>
<keyword evidence="3" id="KW-1185">Reference proteome</keyword>
<feature type="compositionally biased region" description="Polar residues" evidence="1">
    <location>
        <begin position="1"/>
        <end position="10"/>
    </location>
</feature>
<reference evidence="2 3" key="1">
    <citation type="journal article" date="2024" name="Science">
        <title>Giant polyketide synthase enzymes in the biosynthesis of giant marine polyether toxins.</title>
        <authorList>
            <person name="Fallon T.R."/>
            <person name="Shende V.V."/>
            <person name="Wierzbicki I.H."/>
            <person name="Pendleton A.L."/>
            <person name="Watervoot N.F."/>
            <person name="Auber R.P."/>
            <person name="Gonzalez D.J."/>
            <person name="Wisecaver J.H."/>
            <person name="Moore B.S."/>
        </authorList>
    </citation>
    <scope>NUCLEOTIDE SEQUENCE [LARGE SCALE GENOMIC DNA]</scope>
    <source>
        <strain evidence="2 3">12B1</strain>
    </source>
</reference>
<feature type="region of interest" description="Disordered" evidence="1">
    <location>
        <begin position="65"/>
        <end position="99"/>
    </location>
</feature>
<organism evidence="2 3">
    <name type="scientific">Prymnesium parvum</name>
    <name type="common">Toxic golden alga</name>
    <dbReference type="NCBI Taxonomy" id="97485"/>
    <lineage>
        <taxon>Eukaryota</taxon>
        <taxon>Haptista</taxon>
        <taxon>Haptophyta</taxon>
        <taxon>Prymnesiophyceae</taxon>
        <taxon>Prymnesiales</taxon>
        <taxon>Prymnesiaceae</taxon>
        <taxon>Prymnesium</taxon>
    </lineage>
</organism>
<protein>
    <recommendedName>
        <fullName evidence="4">Peptidylprolyl isomerase</fullName>
    </recommendedName>
</protein>
<proteinExistence type="predicted"/>
<evidence type="ECO:0000256" key="1">
    <source>
        <dbReference type="SAM" id="MobiDB-lite"/>
    </source>
</evidence>
<evidence type="ECO:0000313" key="2">
    <source>
        <dbReference type="EMBL" id="KAL1495495.1"/>
    </source>
</evidence>
<comment type="caution">
    <text evidence="2">The sequence shown here is derived from an EMBL/GenBank/DDBJ whole genome shotgun (WGS) entry which is preliminary data.</text>
</comment>